<dbReference type="InterPro" id="IPR039421">
    <property type="entry name" value="Type_1_exporter"/>
</dbReference>
<comment type="caution">
    <text evidence="7">The sequence shown here is derived from an EMBL/GenBank/DDBJ whole genome shotgun (WGS) entry which is preliminary data.</text>
</comment>
<evidence type="ECO:0000259" key="6">
    <source>
        <dbReference type="PROSITE" id="PS50929"/>
    </source>
</evidence>
<keyword evidence="8" id="KW-1185">Reference proteome</keyword>
<feature type="transmembrane region" description="Helical" evidence="5">
    <location>
        <begin position="130"/>
        <end position="155"/>
    </location>
</feature>
<name>A0A8T2X3H0_POPDE</name>
<evidence type="ECO:0000256" key="3">
    <source>
        <dbReference type="ARBA" id="ARBA00022989"/>
    </source>
</evidence>
<evidence type="ECO:0000256" key="5">
    <source>
        <dbReference type="SAM" id="Phobius"/>
    </source>
</evidence>
<reference evidence="7" key="1">
    <citation type="journal article" date="2021" name="J. Hered.">
        <title>Genome Assembly of Salicaceae Populus deltoides (Eastern Cottonwood) I-69 Based on Nanopore Sequencing and Hi-C Technologies.</title>
        <authorList>
            <person name="Bai S."/>
            <person name="Wu H."/>
            <person name="Zhang J."/>
            <person name="Pan Z."/>
            <person name="Zhao W."/>
            <person name="Li Z."/>
            <person name="Tong C."/>
        </authorList>
    </citation>
    <scope>NUCLEOTIDE SEQUENCE</scope>
    <source>
        <tissue evidence="7">Leaf</tissue>
    </source>
</reference>
<evidence type="ECO:0000256" key="1">
    <source>
        <dbReference type="ARBA" id="ARBA00004141"/>
    </source>
</evidence>
<keyword evidence="4 5" id="KW-0472">Membrane</keyword>
<organism evidence="7 8">
    <name type="scientific">Populus deltoides</name>
    <name type="common">Eastern poplar</name>
    <name type="synonym">Eastern cottonwood</name>
    <dbReference type="NCBI Taxonomy" id="3696"/>
    <lineage>
        <taxon>Eukaryota</taxon>
        <taxon>Viridiplantae</taxon>
        <taxon>Streptophyta</taxon>
        <taxon>Embryophyta</taxon>
        <taxon>Tracheophyta</taxon>
        <taxon>Spermatophyta</taxon>
        <taxon>Magnoliopsida</taxon>
        <taxon>eudicotyledons</taxon>
        <taxon>Gunneridae</taxon>
        <taxon>Pentapetalae</taxon>
        <taxon>rosids</taxon>
        <taxon>fabids</taxon>
        <taxon>Malpighiales</taxon>
        <taxon>Salicaceae</taxon>
        <taxon>Saliceae</taxon>
        <taxon>Populus</taxon>
    </lineage>
</organism>
<dbReference type="Pfam" id="PF00664">
    <property type="entry name" value="ABC_membrane"/>
    <property type="match status" value="1"/>
</dbReference>
<accession>A0A8T2X3H0</accession>
<dbReference type="AlphaFoldDB" id="A0A8T2X3H0"/>
<dbReference type="SUPFAM" id="SSF90123">
    <property type="entry name" value="ABC transporter transmembrane region"/>
    <property type="match status" value="1"/>
</dbReference>
<comment type="subcellular location">
    <subcellularLocation>
        <location evidence="1">Membrane</location>
        <topology evidence="1">Multi-pass membrane protein</topology>
    </subcellularLocation>
</comment>
<dbReference type="PANTHER" id="PTHR24222">
    <property type="entry name" value="ABC TRANSPORTER B FAMILY"/>
    <property type="match status" value="1"/>
</dbReference>
<dbReference type="Proteomes" id="UP000807159">
    <property type="component" value="Chromosome 15"/>
</dbReference>
<keyword evidence="2 5" id="KW-0812">Transmembrane</keyword>
<feature type="transmembrane region" description="Helical" evidence="5">
    <location>
        <begin position="49"/>
        <end position="71"/>
    </location>
</feature>
<dbReference type="InterPro" id="IPR011527">
    <property type="entry name" value="ABC1_TM_dom"/>
</dbReference>
<dbReference type="Gene3D" id="1.20.1560.10">
    <property type="entry name" value="ABC transporter type 1, transmembrane domain"/>
    <property type="match status" value="1"/>
</dbReference>
<proteinExistence type="predicted"/>
<feature type="domain" description="ABC transmembrane type-1" evidence="6">
    <location>
        <begin position="2"/>
        <end position="156"/>
    </location>
</feature>
<dbReference type="GO" id="GO:0140359">
    <property type="term" value="F:ABC-type transporter activity"/>
    <property type="evidence" value="ECO:0007669"/>
    <property type="project" value="InterPro"/>
</dbReference>
<evidence type="ECO:0000256" key="4">
    <source>
        <dbReference type="ARBA" id="ARBA00023136"/>
    </source>
</evidence>
<evidence type="ECO:0000313" key="8">
    <source>
        <dbReference type="Proteomes" id="UP000807159"/>
    </source>
</evidence>
<dbReference type="GO" id="GO:0005524">
    <property type="term" value="F:ATP binding"/>
    <property type="evidence" value="ECO:0007669"/>
    <property type="project" value="InterPro"/>
</dbReference>
<evidence type="ECO:0000256" key="2">
    <source>
        <dbReference type="ARBA" id="ARBA00022692"/>
    </source>
</evidence>
<keyword evidence="3 5" id="KW-1133">Transmembrane helix</keyword>
<dbReference type="InterPro" id="IPR036640">
    <property type="entry name" value="ABC1_TM_sf"/>
</dbReference>
<dbReference type="PROSITE" id="PS50929">
    <property type="entry name" value="ABC_TM1F"/>
    <property type="match status" value="1"/>
</dbReference>
<evidence type="ECO:0000313" key="7">
    <source>
        <dbReference type="EMBL" id="KAH8487776.1"/>
    </source>
</evidence>
<sequence>MALGTLGSIIHGTAQPIGYLLLGKALNAFGSNIGDDAAMVKALDKVIPFVWYMAIATFPAGILEVGCWMYASERQLARLRFAFLEAVLSQDVGALIQIYQVEKSSLESLTTMSIIQDAIGEKLGHFLSSFATFFSGILIAAICCWEVALLSLLVVPKDSCD</sequence>
<gene>
    <name evidence="7" type="ORF">H0E87_026381</name>
</gene>
<dbReference type="GO" id="GO:0005886">
    <property type="term" value="C:plasma membrane"/>
    <property type="evidence" value="ECO:0007669"/>
    <property type="project" value="TreeGrafter"/>
</dbReference>
<dbReference type="PANTHER" id="PTHR24222:SF83">
    <property type="entry name" value="ABC TRANSPORTER B FAMILY MEMBER 19"/>
    <property type="match status" value="1"/>
</dbReference>
<dbReference type="EMBL" id="JACEGQ020000015">
    <property type="protein sequence ID" value="KAH8487776.1"/>
    <property type="molecule type" value="Genomic_DNA"/>
</dbReference>
<protein>
    <recommendedName>
        <fullName evidence="6">ABC transmembrane type-1 domain-containing protein</fullName>
    </recommendedName>
</protein>